<sequence>MRNSSEEEIEMQYTGKSVVHAYPNSKSKSDYSSQAKNAALGDNGEDLNSVVRIRRLFSFAQIFAFSLTYMCVWESMNGSMVFALYNGGPQTFAWSIVICYFGALMQSASIAEMASTVPIAGAQYHWTYVLAPSNIRRFTTWMQGWMTWFGWVSLLAGTTNITVLLLQNMAFLNNPNYVPEQWHVTLMMIAMLTLFGVINSNGYTFALVPWLELVAGVLHIGLFVLWMCVLLVLGTRHTGTFMFTHFEVWSGWNNDFVAWNLGMLTCVWALTGFDGAVHMAEEVKSAKQAVPRAIFWSIALNGVLAYSMVLAILSSMGPLDEELLFSTFPASLVLLRCTGSLRATTAMLTGLFIVSCCSVLACIASVSRLTWAWARDGGIPRWFAYVHPTHLVPIRAIWLGLTVVMLLSLLNIGSTTAFGAIVALASMALYFSYAIALFCMLYARYQSTHGGQSLVLGQWNLGRYGVYINIYSLFYTLYVMIFLPFPSTIPVDAVNMNYCGPIFLFVFLFAMALWFFKAQRSWPGPSVAIINYVKQQED</sequence>
<evidence type="ECO:0000256" key="5">
    <source>
        <dbReference type="ARBA" id="ARBA00023136"/>
    </source>
</evidence>
<dbReference type="Proteomes" id="UP000054302">
    <property type="component" value="Unassembled WGS sequence"/>
</dbReference>
<feature type="transmembrane region" description="Helical" evidence="6">
    <location>
        <begin position="294"/>
        <end position="316"/>
    </location>
</feature>
<feature type="transmembrane region" description="Helical" evidence="6">
    <location>
        <begin position="392"/>
        <end position="412"/>
    </location>
</feature>
<evidence type="ECO:0008006" key="9">
    <source>
        <dbReference type="Google" id="ProtNLM"/>
    </source>
</evidence>
<dbReference type="OrthoDB" id="3257095at2759"/>
<dbReference type="PIRSF" id="PIRSF006060">
    <property type="entry name" value="AA_transporter"/>
    <property type="match status" value="1"/>
</dbReference>
<dbReference type="RefSeq" id="XP_016225805.1">
    <property type="nucleotide sequence ID" value="XM_016366287.1"/>
</dbReference>
<dbReference type="OMA" id="AQYHWTH"/>
<dbReference type="GO" id="GO:0022857">
    <property type="term" value="F:transmembrane transporter activity"/>
    <property type="evidence" value="ECO:0007669"/>
    <property type="project" value="InterPro"/>
</dbReference>
<feature type="transmembrane region" description="Helical" evidence="6">
    <location>
        <begin position="62"/>
        <end position="85"/>
    </location>
</feature>
<dbReference type="EMBL" id="KN847521">
    <property type="protein sequence ID" value="KIV94231.1"/>
    <property type="molecule type" value="Genomic_DNA"/>
</dbReference>
<dbReference type="PANTHER" id="PTHR45649:SF5">
    <property type="entry name" value="GABA TRANSPORTER (EUROFUNG)-RELATED"/>
    <property type="match status" value="1"/>
</dbReference>
<feature type="transmembrane region" description="Helical" evidence="6">
    <location>
        <begin position="418"/>
        <end position="443"/>
    </location>
</feature>
<proteinExistence type="predicted"/>
<keyword evidence="2" id="KW-0813">Transport</keyword>
<feature type="transmembrane region" description="Helical" evidence="6">
    <location>
        <begin position="495"/>
        <end position="516"/>
    </location>
</feature>
<dbReference type="InterPro" id="IPR002293">
    <property type="entry name" value="AA/rel_permease1"/>
</dbReference>
<dbReference type="Pfam" id="PF13520">
    <property type="entry name" value="AA_permease_2"/>
    <property type="match status" value="1"/>
</dbReference>
<feature type="transmembrane region" description="Helical" evidence="6">
    <location>
        <begin position="186"/>
        <end position="206"/>
    </location>
</feature>
<keyword evidence="3 6" id="KW-0812">Transmembrane</keyword>
<name>A0A0D1Y133_EXOME</name>
<keyword evidence="5 6" id="KW-0472">Membrane</keyword>
<evidence type="ECO:0000313" key="7">
    <source>
        <dbReference type="EMBL" id="KIV94231.1"/>
    </source>
</evidence>
<accession>A0A0D1Y133</accession>
<feature type="transmembrane region" description="Helical" evidence="6">
    <location>
        <begin position="213"/>
        <end position="236"/>
    </location>
</feature>
<protein>
    <recommendedName>
        <fullName evidence="9">Choline transport protein</fullName>
    </recommendedName>
</protein>
<evidence type="ECO:0000256" key="4">
    <source>
        <dbReference type="ARBA" id="ARBA00022989"/>
    </source>
</evidence>
<dbReference type="GeneID" id="27319863"/>
<dbReference type="VEuPathDB" id="FungiDB:PV10_02018"/>
<gene>
    <name evidence="7" type="ORF">PV10_02018</name>
</gene>
<feature type="transmembrane region" description="Helical" evidence="6">
    <location>
        <begin position="256"/>
        <end position="273"/>
    </location>
</feature>
<feature type="transmembrane region" description="Helical" evidence="6">
    <location>
        <begin position="91"/>
        <end position="111"/>
    </location>
</feature>
<reference evidence="7 8" key="1">
    <citation type="submission" date="2015-01" db="EMBL/GenBank/DDBJ databases">
        <title>The Genome Sequence of Exophiala mesophila CBS40295.</title>
        <authorList>
            <consortium name="The Broad Institute Genomics Platform"/>
            <person name="Cuomo C."/>
            <person name="de Hoog S."/>
            <person name="Gorbushina A."/>
            <person name="Stielow B."/>
            <person name="Teixiera M."/>
            <person name="Abouelleil A."/>
            <person name="Chapman S.B."/>
            <person name="Priest M."/>
            <person name="Young S.K."/>
            <person name="Wortman J."/>
            <person name="Nusbaum C."/>
            <person name="Birren B."/>
        </authorList>
    </citation>
    <scope>NUCLEOTIDE SEQUENCE [LARGE SCALE GENOMIC DNA]</scope>
    <source>
        <strain evidence="7 8">CBS 40295</strain>
    </source>
</reference>
<evidence type="ECO:0000256" key="3">
    <source>
        <dbReference type="ARBA" id="ARBA00022692"/>
    </source>
</evidence>
<feature type="transmembrane region" description="Helical" evidence="6">
    <location>
        <begin position="464"/>
        <end position="483"/>
    </location>
</feature>
<evidence type="ECO:0000256" key="2">
    <source>
        <dbReference type="ARBA" id="ARBA00022448"/>
    </source>
</evidence>
<comment type="subcellular location">
    <subcellularLocation>
        <location evidence="1">Membrane</location>
        <topology evidence="1">Multi-pass membrane protein</topology>
    </subcellularLocation>
</comment>
<evidence type="ECO:0000256" key="6">
    <source>
        <dbReference type="SAM" id="Phobius"/>
    </source>
</evidence>
<dbReference type="GO" id="GO:0016020">
    <property type="term" value="C:membrane"/>
    <property type="evidence" value="ECO:0007669"/>
    <property type="project" value="UniProtKB-SubCell"/>
</dbReference>
<dbReference type="HOGENOM" id="CLU_004495_6_2_1"/>
<feature type="transmembrane region" description="Helical" evidence="6">
    <location>
        <begin position="145"/>
        <end position="166"/>
    </location>
</feature>
<dbReference type="PANTHER" id="PTHR45649">
    <property type="entry name" value="AMINO-ACID PERMEASE BAT1"/>
    <property type="match status" value="1"/>
</dbReference>
<keyword evidence="8" id="KW-1185">Reference proteome</keyword>
<dbReference type="STRING" id="212818.A0A0D1Y133"/>
<keyword evidence="4 6" id="KW-1133">Transmembrane helix</keyword>
<evidence type="ECO:0000256" key="1">
    <source>
        <dbReference type="ARBA" id="ARBA00004141"/>
    </source>
</evidence>
<dbReference type="Gene3D" id="1.20.1740.10">
    <property type="entry name" value="Amino acid/polyamine transporter I"/>
    <property type="match status" value="1"/>
</dbReference>
<feature type="transmembrane region" description="Helical" evidence="6">
    <location>
        <begin position="350"/>
        <end position="371"/>
    </location>
</feature>
<evidence type="ECO:0000313" key="8">
    <source>
        <dbReference type="Proteomes" id="UP000054302"/>
    </source>
</evidence>
<organism evidence="7 8">
    <name type="scientific">Exophiala mesophila</name>
    <name type="common">Black yeast-like fungus</name>
    <dbReference type="NCBI Taxonomy" id="212818"/>
    <lineage>
        <taxon>Eukaryota</taxon>
        <taxon>Fungi</taxon>
        <taxon>Dikarya</taxon>
        <taxon>Ascomycota</taxon>
        <taxon>Pezizomycotina</taxon>
        <taxon>Eurotiomycetes</taxon>
        <taxon>Chaetothyriomycetidae</taxon>
        <taxon>Chaetothyriales</taxon>
        <taxon>Herpotrichiellaceae</taxon>
        <taxon>Exophiala</taxon>
    </lineage>
</organism>
<dbReference type="AlphaFoldDB" id="A0A0D1Y133"/>